<evidence type="ECO:0000313" key="1">
    <source>
        <dbReference type="EMBL" id="MCS4556463.1"/>
    </source>
</evidence>
<name>A0ABT2FJL2_9GAMM</name>
<organism evidence="1 2">
    <name type="scientific">Shewanella electrica</name>
    <dbReference type="NCBI Taxonomy" id="515560"/>
    <lineage>
        <taxon>Bacteria</taxon>
        <taxon>Pseudomonadati</taxon>
        <taxon>Pseudomonadota</taxon>
        <taxon>Gammaproteobacteria</taxon>
        <taxon>Alteromonadales</taxon>
        <taxon>Shewanellaceae</taxon>
        <taxon>Shewanella</taxon>
    </lineage>
</organism>
<dbReference type="RefSeq" id="WP_238895856.1">
    <property type="nucleotide sequence ID" value="NZ_JAKOGG010000004.1"/>
</dbReference>
<dbReference type="InterPro" id="IPR035924">
    <property type="entry name" value="FlaG-like_sf"/>
</dbReference>
<dbReference type="PANTHER" id="PTHR37166:SF1">
    <property type="entry name" value="PROTEIN FLAG"/>
    <property type="match status" value="1"/>
</dbReference>
<reference evidence="2" key="2">
    <citation type="submission" date="2023-07" db="EMBL/GenBank/DDBJ databases">
        <title>Shewanella mangrovi sp. nov., an acetaldehyde- degrading bacterium isolated from mangrove sediment.</title>
        <authorList>
            <person name="Liu Y."/>
        </authorList>
    </citation>
    <scope>NUCLEOTIDE SEQUENCE [LARGE SCALE GENOMIC DNA]</scope>
    <source>
        <strain evidence="2">C32</strain>
    </source>
</reference>
<dbReference type="Proteomes" id="UP001201549">
    <property type="component" value="Unassembled WGS sequence"/>
</dbReference>
<proteinExistence type="predicted"/>
<dbReference type="PANTHER" id="PTHR37166">
    <property type="entry name" value="PROTEIN FLAG"/>
    <property type="match status" value="1"/>
</dbReference>
<comment type="caution">
    <text evidence="1">The sequence shown here is derived from an EMBL/GenBank/DDBJ whole genome shotgun (WGS) entry which is preliminary data.</text>
</comment>
<keyword evidence="2" id="KW-1185">Reference proteome</keyword>
<keyword evidence="1" id="KW-0282">Flagellum</keyword>
<reference evidence="1 2" key="1">
    <citation type="submission" date="2022-02" db="EMBL/GenBank/DDBJ databases">
        <authorList>
            <person name="Zhuang L."/>
        </authorList>
    </citation>
    <scope>NUCLEOTIDE SEQUENCE [LARGE SCALE GENOMIC DNA]</scope>
    <source>
        <strain evidence="1 2">C32</strain>
    </source>
</reference>
<gene>
    <name evidence="1" type="ORF">L9G74_08440</name>
</gene>
<accession>A0ABT2FJL2</accession>
<dbReference type="EMBL" id="JAKOGG010000004">
    <property type="protein sequence ID" value="MCS4556463.1"/>
    <property type="molecule type" value="Genomic_DNA"/>
</dbReference>
<keyword evidence="1" id="KW-0969">Cilium</keyword>
<dbReference type="SUPFAM" id="SSF160214">
    <property type="entry name" value="FlaG-like"/>
    <property type="match status" value="1"/>
</dbReference>
<protein>
    <submittedName>
        <fullName evidence="1">Flagellar protein FlaG</fullName>
    </submittedName>
</protein>
<evidence type="ECO:0000313" key="2">
    <source>
        <dbReference type="Proteomes" id="UP001201549"/>
    </source>
</evidence>
<dbReference type="Gene3D" id="3.30.160.170">
    <property type="entry name" value="FlaG-like"/>
    <property type="match status" value="1"/>
</dbReference>
<keyword evidence="1" id="KW-0966">Cell projection</keyword>
<sequence>MMDISISSSNAVVAKADVGSLANKNQADQVVKTILQEKALSINGEDKAPTQGEQKDTVSVEELQGVAEQLSSTMEMMKKGLQFRVDDESGTNIVSVMDISSGEVIRQIPSDEALELASKLSEVAAGLLMKTEA</sequence>
<dbReference type="Pfam" id="PF03646">
    <property type="entry name" value="FlaG"/>
    <property type="match status" value="1"/>
</dbReference>
<dbReference type="InterPro" id="IPR005186">
    <property type="entry name" value="FlaG"/>
</dbReference>